<gene>
    <name evidence="3" type="ORF">M427DRAFT_81543</name>
</gene>
<dbReference type="PANTHER" id="PTHR10837">
    <property type="entry name" value="PEPTIDYLARGININE DEIMINASE"/>
    <property type="match status" value="1"/>
</dbReference>
<evidence type="ECO:0000259" key="2">
    <source>
        <dbReference type="Pfam" id="PF03068"/>
    </source>
</evidence>
<name>A0A139AKL6_GONPJ</name>
<dbReference type="GO" id="GO:0005509">
    <property type="term" value="F:calcium ion binding"/>
    <property type="evidence" value="ECO:0007669"/>
    <property type="project" value="InterPro"/>
</dbReference>
<feature type="domain" description="Protein-arginine deiminase C-terminal" evidence="2">
    <location>
        <begin position="176"/>
        <end position="604"/>
    </location>
</feature>
<dbReference type="GO" id="GO:0005737">
    <property type="term" value="C:cytoplasm"/>
    <property type="evidence" value="ECO:0007669"/>
    <property type="project" value="InterPro"/>
</dbReference>
<proteinExistence type="predicted"/>
<dbReference type="SUPFAM" id="SSF55909">
    <property type="entry name" value="Pentein"/>
    <property type="match status" value="1"/>
</dbReference>
<protein>
    <recommendedName>
        <fullName evidence="2">Protein-arginine deiminase C-terminal domain-containing protein</fullName>
    </recommendedName>
</protein>
<dbReference type="SUPFAM" id="SSF110083">
    <property type="entry name" value="Peptidylarginine deiminase Pad4, middle domain"/>
    <property type="match status" value="1"/>
</dbReference>
<organism evidence="3 4">
    <name type="scientific">Gonapodya prolifera (strain JEL478)</name>
    <name type="common">Monoblepharis prolifera</name>
    <dbReference type="NCBI Taxonomy" id="1344416"/>
    <lineage>
        <taxon>Eukaryota</taxon>
        <taxon>Fungi</taxon>
        <taxon>Fungi incertae sedis</taxon>
        <taxon>Chytridiomycota</taxon>
        <taxon>Chytridiomycota incertae sedis</taxon>
        <taxon>Monoblepharidomycetes</taxon>
        <taxon>Monoblepharidales</taxon>
        <taxon>Gonapodyaceae</taxon>
        <taxon>Gonapodya</taxon>
    </lineage>
</organism>
<sequence length="604" mass="64296">PIILADTNRDGVASNADAADKAIWTTIRGAIFLPNIGDSDGRCPATGNNGDPLSDTEIAFCNDAAGNILYAPEYLAPLRTLPVSGVSNTTYGTVSAEPEEHASKVRIFWYRGPKGSESYAANWTYVPPTLRFNADALTAGLTLGVDGRTLVSSPDSWDGTIMIRFSATNPAVNHTADDVVTLRLAPVLTHHHLQRVDRLISVADNGQMAQKTFLTELDAACAASGLTSSLTLFNGTDIWAQDFFEPAYASMPGPKNSIISVRVHLRSAQQARTAGRQLFTQPGIRGKGVGAYNGAASHPSALGWREINSGGNIETIPPYVSKKTGKAYPAGRVIMAKHDEYLPSDGMLGLLQAQWGGIQEPLILQGGWLSIGHVDEWISFLPKNNSTLGWTISIADTTSALDVLRKAEKEGNGKVKARSTPPAPADFSGIPGFGPDDNITISGLLADKHFIKIQEKCQKYISDSLQTLLDETGVPGGDVVRIPMLFDGGPADGGLGTGGGLFGNEWGDDGTPPRYGPFLANVSPVGAFYPAAINGIVIGQSYIAARAYGPVVNGTDIIQAAVEEAYKKANMTPHFVNDFHSHHLFGGEVHCGTNTLRDTSAKWW</sequence>
<evidence type="ECO:0000313" key="3">
    <source>
        <dbReference type="EMBL" id="KXS17329.1"/>
    </source>
</evidence>
<dbReference type="AlphaFoldDB" id="A0A139AKL6"/>
<keyword evidence="4" id="KW-1185">Reference proteome</keyword>
<feature type="region of interest" description="Disordered" evidence="1">
    <location>
        <begin position="412"/>
        <end position="431"/>
    </location>
</feature>
<evidence type="ECO:0000256" key="1">
    <source>
        <dbReference type="SAM" id="MobiDB-lite"/>
    </source>
</evidence>
<evidence type="ECO:0000313" key="4">
    <source>
        <dbReference type="Proteomes" id="UP000070544"/>
    </source>
</evidence>
<dbReference type="Gene3D" id="3.75.10.10">
    <property type="entry name" value="L-arginine/glycine Amidinotransferase, Chain A"/>
    <property type="match status" value="1"/>
</dbReference>
<feature type="non-terminal residue" evidence="3">
    <location>
        <position position="604"/>
    </location>
</feature>
<dbReference type="PANTHER" id="PTHR10837:SF8">
    <property type="entry name" value="PROTEIN-ARGININE DEIMINASE"/>
    <property type="match status" value="1"/>
</dbReference>
<dbReference type="OrthoDB" id="5102063at2759"/>
<dbReference type="Proteomes" id="UP000070544">
    <property type="component" value="Unassembled WGS sequence"/>
</dbReference>
<dbReference type="InterPro" id="IPR004303">
    <property type="entry name" value="PAD"/>
</dbReference>
<feature type="non-terminal residue" evidence="3">
    <location>
        <position position="1"/>
    </location>
</feature>
<dbReference type="InterPro" id="IPR013530">
    <property type="entry name" value="PAD_C"/>
</dbReference>
<accession>A0A139AKL6</accession>
<dbReference type="Pfam" id="PF03068">
    <property type="entry name" value="PAD"/>
    <property type="match status" value="1"/>
</dbReference>
<dbReference type="InterPro" id="IPR036556">
    <property type="entry name" value="PAD_central_sf"/>
</dbReference>
<dbReference type="OMA" id="ELAYCND"/>
<dbReference type="EMBL" id="KQ965747">
    <property type="protein sequence ID" value="KXS17329.1"/>
    <property type="molecule type" value="Genomic_DNA"/>
</dbReference>
<dbReference type="GO" id="GO:0004668">
    <property type="term" value="F:protein-arginine deiminase activity"/>
    <property type="evidence" value="ECO:0007669"/>
    <property type="project" value="InterPro"/>
</dbReference>
<reference evidence="3 4" key="1">
    <citation type="journal article" date="2015" name="Genome Biol. Evol.">
        <title>Phylogenomic analyses indicate that early fungi evolved digesting cell walls of algal ancestors of land plants.</title>
        <authorList>
            <person name="Chang Y."/>
            <person name="Wang S."/>
            <person name="Sekimoto S."/>
            <person name="Aerts A.L."/>
            <person name="Choi C."/>
            <person name="Clum A."/>
            <person name="LaButti K.M."/>
            <person name="Lindquist E.A."/>
            <person name="Yee Ngan C."/>
            <person name="Ohm R.A."/>
            <person name="Salamov A.A."/>
            <person name="Grigoriev I.V."/>
            <person name="Spatafora J.W."/>
            <person name="Berbee M.L."/>
        </authorList>
    </citation>
    <scope>NUCLEOTIDE SEQUENCE [LARGE SCALE GENOMIC DNA]</scope>
    <source>
        <strain evidence="3 4">JEL478</strain>
    </source>
</reference>